<proteinExistence type="predicted"/>
<dbReference type="EMBL" id="PYGD01000002">
    <property type="protein sequence ID" value="PSK93576.1"/>
    <property type="molecule type" value="Genomic_DNA"/>
</dbReference>
<organism evidence="1 2">
    <name type="scientific">Taibaiella chishuiensis</name>
    <dbReference type="NCBI Taxonomy" id="1434707"/>
    <lineage>
        <taxon>Bacteria</taxon>
        <taxon>Pseudomonadati</taxon>
        <taxon>Bacteroidota</taxon>
        <taxon>Chitinophagia</taxon>
        <taxon>Chitinophagales</taxon>
        <taxon>Chitinophagaceae</taxon>
        <taxon>Taibaiella</taxon>
    </lineage>
</organism>
<comment type="caution">
    <text evidence="1">The sequence shown here is derived from an EMBL/GenBank/DDBJ whole genome shotgun (WGS) entry which is preliminary data.</text>
</comment>
<keyword evidence="2" id="KW-1185">Reference proteome</keyword>
<evidence type="ECO:0000313" key="2">
    <source>
        <dbReference type="Proteomes" id="UP000240572"/>
    </source>
</evidence>
<protein>
    <submittedName>
        <fullName evidence="1">Uncharacterized protein</fullName>
    </submittedName>
</protein>
<sequence length="85" mass="9544">MNHSVIFAPVYLVIAAGKLRSFTFEVGYNTITGRFASIKTEGYELVLDNEFAYRKGNFPPGWVALVIPALVGLLEEHLYHVDELN</sequence>
<dbReference type="AlphaFoldDB" id="A0A2P8D8L4"/>
<dbReference type="RefSeq" id="WP_106522570.1">
    <property type="nucleotide sequence ID" value="NZ_PYGD01000002.1"/>
</dbReference>
<accession>A0A2P8D8L4</accession>
<evidence type="ECO:0000313" key="1">
    <source>
        <dbReference type="EMBL" id="PSK93576.1"/>
    </source>
</evidence>
<name>A0A2P8D8L4_9BACT</name>
<dbReference type="Proteomes" id="UP000240572">
    <property type="component" value="Unassembled WGS sequence"/>
</dbReference>
<reference evidence="1 2" key="1">
    <citation type="submission" date="2018-03" db="EMBL/GenBank/DDBJ databases">
        <title>Genomic Encyclopedia of Type Strains, Phase III (KMG-III): the genomes of soil and plant-associated and newly described type strains.</title>
        <authorList>
            <person name="Whitman W."/>
        </authorList>
    </citation>
    <scope>NUCLEOTIDE SEQUENCE [LARGE SCALE GENOMIC DNA]</scope>
    <source>
        <strain evidence="1 2">CGMCC 1.12700</strain>
    </source>
</reference>
<gene>
    <name evidence="1" type="ORF">B0I18_102546</name>
</gene>